<protein>
    <submittedName>
        <fullName evidence="6">FYVE-type domain-containing protein</fullName>
    </submittedName>
</protein>
<dbReference type="GO" id="GO:0016020">
    <property type="term" value="C:membrane"/>
    <property type="evidence" value="ECO:0007669"/>
    <property type="project" value="InterPro"/>
</dbReference>
<sequence length="468" mass="50555">MSLRLSSQTTLTPPVCQVVHRGSKVFQRLPILTDASPSSSSTSTTNTASASNAQLANSIGGPIARAKDEFFGGVTRRGLGTERPLPSVHHNRTSGDLFGAVSNFFTRTGGCSGNYGDVCEICHLTKFTGNAGHNCVQCDRKTCVRCGGWFGAQSSWMCKNCFSNLSSSSAVTHGVRDPKTSTPSGFVPRGRESSSSPLTTTEPSLNPLLMPKIGSPSTPATTTASTSSISASNVATVDRSLSSYAGVASRTRLREALKDNRSVSEEERVWSHYQPTPSSHTYLLRSHQSPQNYYQHPPVPPHSHSHQQQNPQRQQSYSSIPPRYLQQHSSHYPAAVTQHPYNAPQYRHSTGPPVERSYRRTFGEAVWTHSVVPPPVRLERHAFRSTEIGGVEGGGVSTTSCGSAEDSPHGGFHAGYLRRGGGGQTDPGSVSEPCQSEAYSRGSKTDAMVLWQVNLLKFHLQESKDISK</sequence>
<dbReference type="EMBL" id="UYWX01021418">
    <property type="protein sequence ID" value="VDM35177.1"/>
    <property type="molecule type" value="Genomic_DNA"/>
</dbReference>
<organism evidence="6">
    <name type="scientific">Hydatigena taeniaeformis</name>
    <name type="common">Feline tapeworm</name>
    <name type="synonym">Taenia taeniaeformis</name>
    <dbReference type="NCBI Taxonomy" id="6205"/>
    <lineage>
        <taxon>Eukaryota</taxon>
        <taxon>Metazoa</taxon>
        <taxon>Spiralia</taxon>
        <taxon>Lophotrochozoa</taxon>
        <taxon>Platyhelminthes</taxon>
        <taxon>Cestoda</taxon>
        <taxon>Eucestoda</taxon>
        <taxon>Cyclophyllidea</taxon>
        <taxon>Taeniidae</taxon>
        <taxon>Hydatigera</taxon>
    </lineage>
</organism>
<feature type="region of interest" description="Disordered" evidence="2">
    <location>
        <begin position="258"/>
        <end position="319"/>
    </location>
</feature>
<keyword evidence="1" id="KW-0677">Repeat</keyword>
<dbReference type="Proteomes" id="UP000274429">
    <property type="component" value="Unassembled WGS sequence"/>
</dbReference>
<gene>
    <name evidence="4" type="ORF">TTAC_LOCUS10197</name>
</gene>
<reference evidence="4 5" key="2">
    <citation type="submission" date="2018-11" db="EMBL/GenBank/DDBJ databases">
        <authorList>
            <consortium name="Pathogen Informatics"/>
        </authorList>
    </citation>
    <scope>NUCLEOTIDE SEQUENCE [LARGE SCALE GENOMIC DNA]</scope>
</reference>
<reference evidence="6" key="1">
    <citation type="submission" date="2017-02" db="UniProtKB">
        <authorList>
            <consortium name="WormBaseParasite"/>
        </authorList>
    </citation>
    <scope>IDENTIFICATION</scope>
</reference>
<dbReference type="GO" id="GO:0031267">
    <property type="term" value="F:small GTPase binding"/>
    <property type="evidence" value="ECO:0007669"/>
    <property type="project" value="InterPro"/>
</dbReference>
<dbReference type="WBParaSite" id="TTAC_0001021201-mRNA-1">
    <property type="protein sequence ID" value="TTAC_0001021201-mRNA-1"/>
    <property type="gene ID" value="TTAC_0001021201"/>
</dbReference>
<dbReference type="STRING" id="6205.A0A0R3X9I7"/>
<dbReference type="InterPro" id="IPR011011">
    <property type="entry name" value="Znf_FYVE_PHD"/>
</dbReference>
<feature type="domain" description="RIM zinc finger" evidence="3">
    <location>
        <begin position="119"/>
        <end position="161"/>
    </location>
</feature>
<dbReference type="SUPFAM" id="SSF57903">
    <property type="entry name" value="FYVE/PHD zinc finger"/>
    <property type="match status" value="1"/>
</dbReference>
<dbReference type="InterPro" id="IPR054386">
    <property type="entry name" value="RIM_Znf"/>
</dbReference>
<dbReference type="Gene3D" id="3.30.40.10">
    <property type="entry name" value="Zinc/RING finger domain, C3HC4 (zinc finger)"/>
    <property type="match status" value="1"/>
</dbReference>
<evidence type="ECO:0000256" key="2">
    <source>
        <dbReference type="SAM" id="MobiDB-lite"/>
    </source>
</evidence>
<evidence type="ECO:0000256" key="1">
    <source>
        <dbReference type="ARBA" id="ARBA00022737"/>
    </source>
</evidence>
<dbReference type="PANTHER" id="PTHR12157:SF21">
    <property type="entry name" value="RAB3 INTERACTING MOLECULE, ISOFORM F"/>
    <property type="match status" value="1"/>
</dbReference>
<feature type="region of interest" description="Disordered" evidence="2">
    <location>
        <begin position="169"/>
        <end position="231"/>
    </location>
</feature>
<proteinExistence type="predicted"/>
<evidence type="ECO:0000313" key="4">
    <source>
        <dbReference type="EMBL" id="VDM35177.1"/>
    </source>
</evidence>
<feature type="compositionally biased region" description="Low complexity" evidence="2">
    <location>
        <begin position="193"/>
        <end position="231"/>
    </location>
</feature>
<dbReference type="AlphaFoldDB" id="A0A0R3X9I7"/>
<evidence type="ECO:0000259" key="3">
    <source>
        <dbReference type="Pfam" id="PF22601"/>
    </source>
</evidence>
<dbReference type="OrthoDB" id="420032at2759"/>
<feature type="compositionally biased region" description="Basic and acidic residues" evidence="2">
    <location>
        <begin position="258"/>
        <end position="270"/>
    </location>
</feature>
<dbReference type="GO" id="GO:0006887">
    <property type="term" value="P:exocytosis"/>
    <property type="evidence" value="ECO:0007669"/>
    <property type="project" value="InterPro"/>
</dbReference>
<feature type="compositionally biased region" description="Polar residues" evidence="2">
    <location>
        <begin position="273"/>
        <end position="294"/>
    </location>
</feature>
<keyword evidence="5" id="KW-1185">Reference proteome</keyword>
<dbReference type="InterPro" id="IPR013083">
    <property type="entry name" value="Znf_RING/FYVE/PHD"/>
</dbReference>
<dbReference type="GO" id="GO:0044325">
    <property type="term" value="F:transmembrane transporter binding"/>
    <property type="evidence" value="ECO:0007669"/>
    <property type="project" value="TreeGrafter"/>
</dbReference>
<dbReference type="InterPro" id="IPR039032">
    <property type="entry name" value="Rim-like"/>
</dbReference>
<evidence type="ECO:0000313" key="5">
    <source>
        <dbReference type="Proteomes" id="UP000274429"/>
    </source>
</evidence>
<evidence type="ECO:0000313" key="6">
    <source>
        <dbReference type="WBParaSite" id="TTAC_0001021201-mRNA-1"/>
    </source>
</evidence>
<dbReference type="GO" id="GO:0042391">
    <property type="term" value="P:regulation of membrane potential"/>
    <property type="evidence" value="ECO:0007669"/>
    <property type="project" value="TreeGrafter"/>
</dbReference>
<name>A0A0R3X9I7_HYDTA</name>
<feature type="compositionally biased region" description="Low complexity" evidence="2">
    <location>
        <begin position="306"/>
        <end position="319"/>
    </location>
</feature>
<dbReference type="Pfam" id="PF22601">
    <property type="entry name" value="RIM2a_ZnF"/>
    <property type="match status" value="1"/>
</dbReference>
<dbReference type="PANTHER" id="PTHR12157">
    <property type="entry name" value="REGULATING SYNAPTIC MEMBRANE EXOCYTOSIS PROTEIN"/>
    <property type="match status" value="1"/>
</dbReference>
<accession>A0A0R3X9I7</accession>